<name>A0A6M4MIA6_9ALTE</name>
<gene>
    <name evidence="2" type="ORF">CA267_014245</name>
</gene>
<dbReference type="InterPro" id="IPR001173">
    <property type="entry name" value="Glyco_trans_2-like"/>
</dbReference>
<dbReference type="Proteomes" id="UP000219285">
    <property type="component" value="Chromosome"/>
</dbReference>
<dbReference type="AlphaFoldDB" id="A0A6M4MIA6"/>
<reference evidence="3" key="1">
    <citation type="submission" date="2014-12" db="EMBL/GenBank/DDBJ databases">
        <title>Complete genome sequence of a multi-drug resistant Klebsiella pneumoniae.</title>
        <authorList>
            <person name="Hua X."/>
            <person name="Chen Q."/>
            <person name="Li X."/>
            <person name="Feng Y."/>
            <person name="Ruan Z."/>
            <person name="Yu Y."/>
        </authorList>
    </citation>
    <scope>NUCLEOTIDE SEQUENCE [LARGE SCALE GENOMIC DNA]</scope>
    <source>
        <strain evidence="3">5.12</strain>
    </source>
</reference>
<dbReference type="GO" id="GO:0016758">
    <property type="term" value="F:hexosyltransferase activity"/>
    <property type="evidence" value="ECO:0007669"/>
    <property type="project" value="UniProtKB-ARBA"/>
</dbReference>
<evidence type="ECO:0000259" key="1">
    <source>
        <dbReference type="Pfam" id="PF00535"/>
    </source>
</evidence>
<keyword evidence="2" id="KW-0808">Transferase</keyword>
<dbReference type="PANTHER" id="PTHR22916">
    <property type="entry name" value="GLYCOSYLTRANSFERASE"/>
    <property type="match status" value="1"/>
</dbReference>
<evidence type="ECO:0000313" key="3">
    <source>
        <dbReference type="Proteomes" id="UP000219285"/>
    </source>
</evidence>
<sequence length="318" mass="36022">MKLSVIVPAYNLENYIVECLLSVLHQEVNFPFEVIACDDASTDSTASAIRSLAVDYPQLKTIVKPKNEGLAANMRTLLQSVKGEYIAYLDGDDIALPGKLQAQVNYLDSHPGCEMVFHESDVFDSATGQSLRLYSQSFYNWTYIPTESNIEHLVRYGTYMQASSVMFRNHSNLDNTIARDCKIILDYPFYVLNAGYLNANIHFIGEVLGRYRIHEHSFGAQTQRSVARREQALQDMIMTCQMALQFCKSEEVVQSGISHHQYAAALYFLFKDNDERFHHWITASASGAGFFNKKHKLAWDLRDSPAALKDALRNGVHL</sequence>
<dbReference type="InterPro" id="IPR029044">
    <property type="entry name" value="Nucleotide-diphossugar_trans"/>
</dbReference>
<evidence type="ECO:0000313" key="2">
    <source>
        <dbReference type="EMBL" id="QJR81836.1"/>
    </source>
</evidence>
<dbReference type="OrthoDB" id="9802649at2"/>
<dbReference type="PANTHER" id="PTHR22916:SF3">
    <property type="entry name" value="UDP-GLCNAC:BETAGAL BETA-1,3-N-ACETYLGLUCOSAMINYLTRANSFERASE-LIKE PROTEIN 1"/>
    <property type="match status" value="1"/>
</dbReference>
<accession>A0A6M4MIA6</accession>
<protein>
    <submittedName>
        <fullName evidence="2">Glycosyltransferase</fullName>
    </submittedName>
</protein>
<dbReference type="Gene3D" id="3.90.550.10">
    <property type="entry name" value="Spore Coat Polysaccharide Biosynthesis Protein SpsA, Chain A"/>
    <property type="match status" value="1"/>
</dbReference>
<dbReference type="RefSeq" id="WP_075610598.1">
    <property type="nucleotide sequence ID" value="NZ_CP052766.1"/>
</dbReference>
<dbReference type="EMBL" id="CP052766">
    <property type="protein sequence ID" value="QJR81836.1"/>
    <property type="molecule type" value="Genomic_DNA"/>
</dbReference>
<proteinExistence type="predicted"/>
<reference evidence="2 3" key="2">
    <citation type="submission" date="2020-04" db="EMBL/GenBank/DDBJ databases">
        <title>Complete genome sequence of Alteromonas pelagimontana 5.12T.</title>
        <authorList>
            <person name="Sinha R.K."/>
            <person name="Krishnan K.P."/>
            <person name="Kurian J.P."/>
        </authorList>
    </citation>
    <scope>NUCLEOTIDE SEQUENCE [LARGE SCALE GENOMIC DNA]</scope>
    <source>
        <strain evidence="2 3">5.12</strain>
    </source>
</reference>
<dbReference type="KEGG" id="apel:CA267_014245"/>
<keyword evidence="3" id="KW-1185">Reference proteome</keyword>
<organism evidence="2 3">
    <name type="scientific">Alteromonas pelagimontana</name>
    <dbReference type="NCBI Taxonomy" id="1858656"/>
    <lineage>
        <taxon>Bacteria</taxon>
        <taxon>Pseudomonadati</taxon>
        <taxon>Pseudomonadota</taxon>
        <taxon>Gammaproteobacteria</taxon>
        <taxon>Alteromonadales</taxon>
        <taxon>Alteromonadaceae</taxon>
        <taxon>Alteromonas/Salinimonas group</taxon>
        <taxon>Alteromonas</taxon>
    </lineage>
</organism>
<feature type="domain" description="Glycosyltransferase 2-like" evidence="1">
    <location>
        <begin position="4"/>
        <end position="112"/>
    </location>
</feature>
<dbReference type="Pfam" id="PF00535">
    <property type="entry name" value="Glycos_transf_2"/>
    <property type="match status" value="1"/>
</dbReference>
<dbReference type="SUPFAM" id="SSF53448">
    <property type="entry name" value="Nucleotide-diphospho-sugar transferases"/>
    <property type="match status" value="1"/>
</dbReference>